<keyword evidence="2" id="KW-0732">Signal</keyword>
<evidence type="ECO:0000313" key="4">
    <source>
        <dbReference type="Proteomes" id="UP001386955"/>
    </source>
</evidence>
<feature type="signal peptide" evidence="2">
    <location>
        <begin position="1"/>
        <end position="19"/>
    </location>
</feature>
<gene>
    <name evidence="3" type="ORF">VNO78_31712</name>
</gene>
<organism evidence="3 4">
    <name type="scientific">Psophocarpus tetragonolobus</name>
    <name type="common">Winged bean</name>
    <name type="synonym">Dolichos tetragonolobus</name>
    <dbReference type="NCBI Taxonomy" id="3891"/>
    <lineage>
        <taxon>Eukaryota</taxon>
        <taxon>Viridiplantae</taxon>
        <taxon>Streptophyta</taxon>
        <taxon>Embryophyta</taxon>
        <taxon>Tracheophyta</taxon>
        <taxon>Spermatophyta</taxon>
        <taxon>Magnoliopsida</taxon>
        <taxon>eudicotyledons</taxon>
        <taxon>Gunneridae</taxon>
        <taxon>Pentapetalae</taxon>
        <taxon>rosids</taxon>
        <taxon>fabids</taxon>
        <taxon>Fabales</taxon>
        <taxon>Fabaceae</taxon>
        <taxon>Papilionoideae</taxon>
        <taxon>50 kb inversion clade</taxon>
        <taxon>NPAAA clade</taxon>
        <taxon>indigoferoid/millettioid clade</taxon>
        <taxon>Phaseoleae</taxon>
        <taxon>Psophocarpus</taxon>
    </lineage>
</organism>
<keyword evidence="1" id="KW-0812">Transmembrane</keyword>
<keyword evidence="1" id="KW-0472">Membrane</keyword>
<dbReference type="Proteomes" id="UP001386955">
    <property type="component" value="Unassembled WGS sequence"/>
</dbReference>
<protein>
    <submittedName>
        <fullName evidence="3">Uncharacterized protein</fullName>
    </submittedName>
</protein>
<comment type="caution">
    <text evidence="3">The sequence shown here is derived from an EMBL/GenBank/DDBJ whole genome shotgun (WGS) entry which is preliminary data.</text>
</comment>
<keyword evidence="4" id="KW-1185">Reference proteome</keyword>
<evidence type="ECO:0000256" key="2">
    <source>
        <dbReference type="SAM" id="SignalP"/>
    </source>
</evidence>
<feature type="transmembrane region" description="Helical" evidence="1">
    <location>
        <begin position="34"/>
        <end position="51"/>
    </location>
</feature>
<reference evidence="3 4" key="1">
    <citation type="submission" date="2024-01" db="EMBL/GenBank/DDBJ databases">
        <title>The genomes of 5 underutilized Papilionoideae crops provide insights into root nodulation and disease resistanc.</title>
        <authorList>
            <person name="Jiang F."/>
        </authorList>
    </citation>
    <scope>NUCLEOTIDE SEQUENCE [LARGE SCALE GENOMIC DNA]</scope>
    <source>
        <strain evidence="3">DUOXIRENSHENG_FW03</strain>
        <tissue evidence="3">Leaves</tissue>
    </source>
</reference>
<name>A0AAN9RYJ3_PSOTE</name>
<evidence type="ECO:0000313" key="3">
    <source>
        <dbReference type="EMBL" id="KAK7385819.1"/>
    </source>
</evidence>
<dbReference type="EMBL" id="JAYMYS010000008">
    <property type="protein sequence ID" value="KAK7385819.1"/>
    <property type="molecule type" value="Genomic_DNA"/>
</dbReference>
<accession>A0AAN9RYJ3</accession>
<dbReference type="AlphaFoldDB" id="A0AAN9RYJ3"/>
<keyword evidence="1" id="KW-1133">Transmembrane helix</keyword>
<sequence length="133" mass="15126">MHFTFFLIFFLLTSTTILHHYFYSDPSQFCPHCIVLFSYHAFLLIVSLLNFNESPPGTFVSPLPPGYENWFEKNYSILVVNTAPASLHGKSADETESLPGTKVELIKIVEKVAMDSLSDEEKQDKYRSVISAE</sequence>
<proteinExistence type="predicted"/>
<evidence type="ECO:0000256" key="1">
    <source>
        <dbReference type="SAM" id="Phobius"/>
    </source>
</evidence>
<feature type="chain" id="PRO_5043015695" evidence="2">
    <location>
        <begin position="20"/>
        <end position="133"/>
    </location>
</feature>